<keyword evidence="2" id="KW-0479">Metal-binding</keyword>
<keyword evidence="1" id="KW-0001">2Fe-2S</keyword>
<evidence type="ECO:0000259" key="5">
    <source>
        <dbReference type="PROSITE" id="PS51296"/>
    </source>
</evidence>
<organism evidence="6 7">
    <name type="scientific">Pseudomonas alkylphenolica</name>
    <dbReference type="NCBI Taxonomy" id="237609"/>
    <lineage>
        <taxon>Bacteria</taxon>
        <taxon>Pseudomonadati</taxon>
        <taxon>Pseudomonadota</taxon>
        <taxon>Gammaproteobacteria</taxon>
        <taxon>Pseudomonadales</taxon>
        <taxon>Pseudomonadaceae</taxon>
        <taxon>Pseudomonas</taxon>
    </lineage>
</organism>
<dbReference type="AlphaFoldDB" id="A0A077FAE1"/>
<dbReference type="PANTHER" id="PTHR40261:SF1">
    <property type="entry name" value="RIESKE DOMAIN-CONTAINING PROTEIN"/>
    <property type="match status" value="1"/>
</dbReference>
<dbReference type="SUPFAM" id="SSF50022">
    <property type="entry name" value="ISP domain"/>
    <property type="match status" value="1"/>
</dbReference>
<dbReference type="InterPro" id="IPR017941">
    <property type="entry name" value="Rieske_2Fe-2S"/>
</dbReference>
<dbReference type="KEGG" id="palk:PSAKL28_30860"/>
<dbReference type="GO" id="GO:0051537">
    <property type="term" value="F:2 iron, 2 sulfur cluster binding"/>
    <property type="evidence" value="ECO:0007669"/>
    <property type="project" value="UniProtKB-KW"/>
</dbReference>
<proteinExistence type="predicted"/>
<dbReference type="OrthoDB" id="9794779at2"/>
<dbReference type="Proteomes" id="UP000028931">
    <property type="component" value="Chromosome"/>
</dbReference>
<name>A0A077FAE1_9PSED</name>
<dbReference type="CDD" id="cd03467">
    <property type="entry name" value="Rieske"/>
    <property type="match status" value="1"/>
</dbReference>
<sequence>MAAIELCALDQVPDGGALGLETTLQGQSTALVAVRRGMQVWVYRNRCPHFSIPLDYQPGSFSTYQTRLLMCVHHGAMFRFDDGRCIDGPCEGARLDSVPVYQQDGSLWLDEVNGAPVLVPLTGVQCHDA</sequence>
<dbReference type="InterPro" id="IPR036922">
    <property type="entry name" value="Rieske_2Fe-2S_sf"/>
</dbReference>
<evidence type="ECO:0000256" key="2">
    <source>
        <dbReference type="ARBA" id="ARBA00022723"/>
    </source>
</evidence>
<evidence type="ECO:0000256" key="1">
    <source>
        <dbReference type="ARBA" id="ARBA00022714"/>
    </source>
</evidence>
<dbReference type="EMBL" id="CP009048">
    <property type="protein sequence ID" value="AIL62263.1"/>
    <property type="molecule type" value="Genomic_DNA"/>
</dbReference>
<dbReference type="PROSITE" id="PS51296">
    <property type="entry name" value="RIESKE"/>
    <property type="match status" value="1"/>
</dbReference>
<keyword evidence="4" id="KW-0411">Iron-sulfur</keyword>
<gene>
    <name evidence="6" type="ORF">PSAKL28_30860</name>
</gene>
<dbReference type="RefSeq" id="WP_051939410.1">
    <property type="nucleotide sequence ID" value="NZ_CP009048.1"/>
</dbReference>
<evidence type="ECO:0000313" key="7">
    <source>
        <dbReference type="Proteomes" id="UP000028931"/>
    </source>
</evidence>
<accession>A0A077FAE1</accession>
<dbReference type="eggNOG" id="COG2146">
    <property type="taxonomic scope" value="Bacteria"/>
</dbReference>
<evidence type="ECO:0000313" key="6">
    <source>
        <dbReference type="EMBL" id="AIL62263.1"/>
    </source>
</evidence>
<dbReference type="Gene3D" id="2.102.10.10">
    <property type="entry name" value="Rieske [2Fe-2S] iron-sulphur domain"/>
    <property type="match status" value="1"/>
</dbReference>
<feature type="domain" description="Rieske" evidence="5">
    <location>
        <begin position="4"/>
        <end position="109"/>
    </location>
</feature>
<dbReference type="GO" id="GO:0046872">
    <property type="term" value="F:metal ion binding"/>
    <property type="evidence" value="ECO:0007669"/>
    <property type="project" value="UniProtKB-KW"/>
</dbReference>
<evidence type="ECO:0000256" key="4">
    <source>
        <dbReference type="ARBA" id="ARBA00023014"/>
    </source>
</evidence>
<dbReference type="Pfam" id="PF00355">
    <property type="entry name" value="Rieske"/>
    <property type="match status" value="1"/>
</dbReference>
<evidence type="ECO:0000256" key="3">
    <source>
        <dbReference type="ARBA" id="ARBA00023004"/>
    </source>
</evidence>
<reference evidence="6 7" key="1">
    <citation type="submission" date="2014-07" db="EMBL/GenBank/DDBJ databases">
        <authorList>
            <person name="Lee K."/>
            <person name="Lim J.Y."/>
            <person name="Hwang I."/>
        </authorList>
    </citation>
    <scope>NUCLEOTIDE SEQUENCE [LARGE SCALE GENOMIC DNA]</scope>
    <source>
        <strain evidence="6 7">KL28</strain>
    </source>
</reference>
<keyword evidence="3" id="KW-0408">Iron</keyword>
<dbReference type="HOGENOM" id="CLU_055690_4_3_6"/>
<dbReference type="PANTHER" id="PTHR40261">
    <property type="match status" value="1"/>
</dbReference>
<protein>
    <submittedName>
        <fullName evidence="6">Ferredoxin</fullName>
    </submittedName>
</protein>